<gene>
    <name evidence="2" type="ORF">RKA07_00920</name>
</gene>
<dbReference type="RefSeq" id="WP_310965315.1">
    <property type="nucleotide sequence ID" value="NZ_JAVMBO010000003.1"/>
</dbReference>
<reference evidence="2" key="1">
    <citation type="submission" date="2023-09" db="EMBL/GenBank/DDBJ databases">
        <title>Marinobacter sediminicola sp. nov. and Marinobacter maritimum sp. nov., isolated from marine sediment.</title>
        <authorList>
            <person name="An J."/>
        </authorList>
    </citation>
    <scope>NUCLEOTIDE SEQUENCE</scope>
    <source>
        <strain evidence="2">F60267</strain>
    </source>
</reference>
<dbReference type="Proteomes" id="UP001267407">
    <property type="component" value="Unassembled WGS sequence"/>
</dbReference>
<feature type="chain" id="PRO_5046785549" evidence="1">
    <location>
        <begin position="26"/>
        <end position="437"/>
    </location>
</feature>
<dbReference type="EMBL" id="JAVMBO010000003">
    <property type="protein sequence ID" value="MDS1308657.1"/>
    <property type="molecule type" value="Genomic_DNA"/>
</dbReference>
<organism evidence="2 3">
    <name type="scientific">Marinobacter xiaoshiensis</name>
    <dbReference type="NCBI Taxonomy" id="3073652"/>
    <lineage>
        <taxon>Bacteria</taxon>
        <taxon>Pseudomonadati</taxon>
        <taxon>Pseudomonadota</taxon>
        <taxon>Gammaproteobacteria</taxon>
        <taxon>Pseudomonadales</taxon>
        <taxon>Marinobacteraceae</taxon>
        <taxon>Marinobacter</taxon>
    </lineage>
</organism>
<evidence type="ECO:0000256" key="1">
    <source>
        <dbReference type="SAM" id="SignalP"/>
    </source>
</evidence>
<keyword evidence="3" id="KW-1185">Reference proteome</keyword>
<comment type="caution">
    <text evidence="2">The sequence shown here is derived from an EMBL/GenBank/DDBJ whole genome shotgun (WGS) entry which is preliminary data.</text>
</comment>
<sequence length="437" mass="49293">MSYFRSFMFACMLGGTLLTSTTTSAALDSLAAATTAKQMISIIDSRIRELMDKAISDADYLLAGALSDLKSVLNAWEETNKAILNDAADKIDKATRDVLFGINDSIDRSIKGVTPPLETANQIADQANQIVESLPTNHRSYVVRYIPRVLPPAAQDSFQVRIRGVNLHRADPKLIVADESVRRSQSSALEAEFTVSMEKFEPDQHRMKIETLNLTYLSDPDGFFKRMFGGKETVHRQINIVHLPVEVAQFHLVAHRQYEHRETDSYRNSMGQFEGRKQRVYKVAKPPQDWKWDLTKPPEAFKTVQGQGVAGRCEGVEWNNSTEEGLRYRARVEERGSVLDRRPGYVNCTIEGPVYRTVPVKEAYPVKADSAEYHVLTWTKDVQIDLPPHTKEVSLTFGVFDQRTRVINNSGSDKFFTVQRSPDSVLVAPIIPKDLML</sequence>
<name>A0ABU2HC89_9GAMM</name>
<keyword evidence="1" id="KW-0732">Signal</keyword>
<protein>
    <submittedName>
        <fullName evidence="2">Uncharacterized protein</fullName>
    </submittedName>
</protein>
<proteinExistence type="predicted"/>
<evidence type="ECO:0000313" key="2">
    <source>
        <dbReference type="EMBL" id="MDS1308657.1"/>
    </source>
</evidence>
<feature type="signal peptide" evidence="1">
    <location>
        <begin position="1"/>
        <end position="25"/>
    </location>
</feature>
<accession>A0ABU2HC89</accession>
<evidence type="ECO:0000313" key="3">
    <source>
        <dbReference type="Proteomes" id="UP001267407"/>
    </source>
</evidence>